<comment type="similarity">
    <text evidence="1">Belongs to the GDA1/CD39 NTPase family.</text>
</comment>
<sequence>MLARILILSLPLLLSYLYYHVYSIENLQYSIIIDAGSTGSRLFIYTLSPFSRIASAKISPGLNAFSGKREDNDYTKRNKYKNPSEQYVKLFKKVDSVIPEDLRPSTTVQILATAGMRLIPPTLANQIYDQLSTGLVESVSEGFNYSLQKIETLDGTLEGYYSILSSNYLLHIIDENLLPTSHLTPVGSLDMGGSSTQITFDPTEGEVLEAGNLFIKSYLGFGGDTLREKVWSKLVEKNEASNPCAFKGWKVVWEGKELTGTGSSELCHSLILQVLDPTSPNDKKQIDIDGIRHPTIRGKFLAMSLYFFASDCLRSLSGEDTEFVRNWPNPSPNDMREAVKIFCEQEWEDLEPVRGTIHKWTRFDGFPHRCLETVYIHTLLRDGYGFEGDSRDVEFVLEIGGEEVEWTMGMALESRLKSIN</sequence>
<name>A0A9W7FPU9_9STRA</name>
<dbReference type="Proteomes" id="UP001165122">
    <property type="component" value="Unassembled WGS sequence"/>
</dbReference>
<dbReference type="AlphaFoldDB" id="A0A9W7FPU9"/>
<keyword evidence="2" id="KW-0378">Hydrolase</keyword>
<dbReference type="GO" id="GO:0016020">
    <property type="term" value="C:membrane"/>
    <property type="evidence" value="ECO:0007669"/>
    <property type="project" value="TreeGrafter"/>
</dbReference>
<organism evidence="5 6">
    <name type="scientific">Triparma laevis f. longispina</name>
    <dbReference type="NCBI Taxonomy" id="1714387"/>
    <lineage>
        <taxon>Eukaryota</taxon>
        <taxon>Sar</taxon>
        <taxon>Stramenopiles</taxon>
        <taxon>Ochrophyta</taxon>
        <taxon>Bolidophyceae</taxon>
        <taxon>Parmales</taxon>
        <taxon>Triparmaceae</taxon>
        <taxon>Triparma</taxon>
    </lineage>
</organism>
<evidence type="ECO:0000256" key="1">
    <source>
        <dbReference type="ARBA" id="ARBA00009283"/>
    </source>
</evidence>
<gene>
    <name evidence="5" type="ORF">TrLO_g2080</name>
</gene>
<dbReference type="PANTHER" id="PTHR11782">
    <property type="entry name" value="ADENOSINE/GUANOSINE DIPHOSPHATASE"/>
    <property type="match status" value="1"/>
</dbReference>
<keyword evidence="6" id="KW-1185">Reference proteome</keyword>
<evidence type="ECO:0000313" key="5">
    <source>
        <dbReference type="EMBL" id="GMI16019.1"/>
    </source>
</evidence>
<dbReference type="GO" id="GO:0017110">
    <property type="term" value="F:nucleoside diphosphate phosphatase activity"/>
    <property type="evidence" value="ECO:0007669"/>
    <property type="project" value="TreeGrafter"/>
</dbReference>
<feature type="binding site" evidence="4">
    <location>
        <begin position="193"/>
        <end position="197"/>
    </location>
    <ligand>
        <name>ATP</name>
        <dbReference type="ChEBI" id="CHEBI:30616"/>
    </ligand>
</feature>
<reference evidence="6" key="1">
    <citation type="journal article" date="2023" name="Commun. Biol.">
        <title>Genome analysis of Parmales, the sister group of diatoms, reveals the evolutionary specialization of diatoms from phago-mixotrophs to photoautotrophs.</title>
        <authorList>
            <person name="Ban H."/>
            <person name="Sato S."/>
            <person name="Yoshikawa S."/>
            <person name="Yamada K."/>
            <person name="Nakamura Y."/>
            <person name="Ichinomiya M."/>
            <person name="Sato N."/>
            <person name="Blanc-Mathieu R."/>
            <person name="Endo H."/>
            <person name="Kuwata A."/>
            <person name="Ogata H."/>
        </authorList>
    </citation>
    <scope>NUCLEOTIDE SEQUENCE [LARGE SCALE GENOMIC DNA]</scope>
    <source>
        <strain evidence="6">NIES 3700</strain>
    </source>
</reference>
<proteinExistence type="inferred from homology"/>
<dbReference type="Gene3D" id="3.30.420.150">
    <property type="entry name" value="Exopolyphosphatase. Domain 2"/>
    <property type="match status" value="1"/>
</dbReference>
<evidence type="ECO:0000256" key="3">
    <source>
        <dbReference type="PIRSR" id="PIRSR600407-1"/>
    </source>
</evidence>
<feature type="active site" description="Proton acceptor" evidence="3">
    <location>
        <position position="158"/>
    </location>
</feature>
<keyword evidence="4" id="KW-0067">ATP-binding</keyword>
<evidence type="ECO:0008006" key="7">
    <source>
        <dbReference type="Google" id="ProtNLM"/>
    </source>
</evidence>
<dbReference type="InterPro" id="IPR000407">
    <property type="entry name" value="GDA1_CD39_NTPase"/>
</dbReference>
<dbReference type="OrthoDB" id="6372431at2759"/>
<keyword evidence="4" id="KW-0547">Nucleotide-binding</keyword>
<evidence type="ECO:0000256" key="2">
    <source>
        <dbReference type="ARBA" id="ARBA00022801"/>
    </source>
</evidence>
<dbReference type="PANTHER" id="PTHR11782:SF83">
    <property type="entry name" value="GUANOSINE-DIPHOSPHATASE"/>
    <property type="match status" value="1"/>
</dbReference>
<comment type="caution">
    <text evidence="5">The sequence shown here is derived from an EMBL/GenBank/DDBJ whole genome shotgun (WGS) entry which is preliminary data.</text>
</comment>
<dbReference type="Pfam" id="PF01150">
    <property type="entry name" value="GDA1_CD39"/>
    <property type="match status" value="1"/>
</dbReference>
<dbReference type="GO" id="GO:0009134">
    <property type="term" value="P:nucleoside diphosphate catabolic process"/>
    <property type="evidence" value="ECO:0007669"/>
    <property type="project" value="TreeGrafter"/>
</dbReference>
<dbReference type="CDD" id="cd24003">
    <property type="entry name" value="ASKHA_NBD_GDA1_CD39_NTPase"/>
    <property type="match status" value="1"/>
</dbReference>
<accession>A0A9W7FPU9</accession>
<dbReference type="EMBL" id="BRXW01000241">
    <property type="protein sequence ID" value="GMI16019.1"/>
    <property type="molecule type" value="Genomic_DNA"/>
</dbReference>
<dbReference type="Gene3D" id="3.30.420.40">
    <property type="match status" value="1"/>
</dbReference>
<dbReference type="GO" id="GO:0005524">
    <property type="term" value="F:ATP binding"/>
    <property type="evidence" value="ECO:0007669"/>
    <property type="project" value="UniProtKB-KW"/>
</dbReference>
<evidence type="ECO:0000256" key="4">
    <source>
        <dbReference type="PIRSR" id="PIRSR600407-2"/>
    </source>
</evidence>
<evidence type="ECO:0000313" key="6">
    <source>
        <dbReference type="Proteomes" id="UP001165122"/>
    </source>
</evidence>
<protein>
    <recommendedName>
        <fullName evidence="7">Apyrase</fullName>
    </recommendedName>
</protein>